<reference evidence="1" key="1">
    <citation type="journal article" date="2014" name="Front. Microbiol.">
        <title>High frequency of phylogenetically diverse reductive dehalogenase-homologous genes in deep subseafloor sedimentary metagenomes.</title>
        <authorList>
            <person name="Kawai M."/>
            <person name="Futagami T."/>
            <person name="Toyoda A."/>
            <person name="Takaki Y."/>
            <person name="Nishi S."/>
            <person name="Hori S."/>
            <person name="Arai W."/>
            <person name="Tsubouchi T."/>
            <person name="Morono Y."/>
            <person name="Uchiyama I."/>
            <person name="Ito T."/>
            <person name="Fujiyama A."/>
            <person name="Inagaki F."/>
            <person name="Takami H."/>
        </authorList>
    </citation>
    <scope>NUCLEOTIDE SEQUENCE</scope>
    <source>
        <strain evidence="1">Expedition CK06-06</strain>
    </source>
</reference>
<accession>X0UI73</accession>
<dbReference type="InterPro" id="IPR036928">
    <property type="entry name" value="AS_sf"/>
</dbReference>
<dbReference type="Gene3D" id="3.90.1300.10">
    <property type="entry name" value="Amidase signature (AS) domain"/>
    <property type="match status" value="1"/>
</dbReference>
<feature type="non-terminal residue" evidence="1">
    <location>
        <position position="1"/>
    </location>
</feature>
<sequence>IGLQILGDAYDEETILRVAYAYEQATDWHLRRPQL</sequence>
<evidence type="ECO:0000313" key="1">
    <source>
        <dbReference type="EMBL" id="GAF98971.1"/>
    </source>
</evidence>
<organism evidence="1">
    <name type="scientific">marine sediment metagenome</name>
    <dbReference type="NCBI Taxonomy" id="412755"/>
    <lineage>
        <taxon>unclassified sequences</taxon>
        <taxon>metagenomes</taxon>
        <taxon>ecological metagenomes</taxon>
    </lineage>
</organism>
<proteinExistence type="predicted"/>
<dbReference type="SUPFAM" id="SSF75304">
    <property type="entry name" value="Amidase signature (AS) enzymes"/>
    <property type="match status" value="1"/>
</dbReference>
<evidence type="ECO:0008006" key="2">
    <source>
        <dbReference type="Google" id="ProtNLM"/>
    </source>
</evidence>
<comment type="caution">
    <text evidence="1">The sequence shown here is derived from an EMBL/GenBank/DDBJ whole genome shotgun (WGS) entry which is preliminary data.</text>
</comment>
<protein>
    <recommendedName>
        <fullName evidence="2">Amidase domain-containing protein</fullName>
    </recommendedName>
</protein>
<dbReference type="EMBL" id="BARS01011008">
    <property type="protein sequence ID" value="GAF98971.1"/>
    <property type="molecule type" value="Genomic_DNA"/>
</dbReference>
<gene>
    <name evidence="1" type="ORF">S01H1_20186</name>
</gene>
<dbReference type="AlphaFoldDB" id="X0UI73"/>
<name>X0UI73_9ZZZZ</name>